<sequence>MQQLGSVQLISQSYPTLMKTEIPPHCMRLLWRLVVVSTRKVNCSGYFLKDTLPNHSPGFKLLGHKLCLSLVFSCTMKCVQPENRHKCDFYCHLCKKNIHPYIKSKNTQGKVQLKKELILKNSFCKQCKKSFTLYNFVF</sequence>
<name>A0A0E9X6T4_ANGAN</name>
<organism evidence="1">
    <name type="scientific">Anguilla anguilla</name>
    <name type="common">European freshwater eel</name>
    <name type="synonym">Muraena anguilla</name>
    <dbReference type="NCBI Taxonomy" id="7936"/>
    <lineage>
        <taxon>Eukaryota</taxon>
        <taxon>Metazoa</taxon>
        <taxon>Chordata</taxon>
        <taxon>Craniata</taxon>
        <taxon>Vertebrata</taxon>
        <taxon>Euteleostomi</taxon>
        <taxon>Actinopterygii</taxon>
        <taxon>Neopterygii</taxon>
        <taxon>Teleostei</taxon>
        <taxon>Anguilliformes</taxon>
        <taxon>Anguillidae</taxon>
        <taxon>Anguilla</taxon>
    </lineage>
</organism>
<reference evidence="1" key="1">
    <citation type="submission" date="2014-11" db="EMBL/GenBank/DDBJ databases">
        <authorList>
            <person name="Amaro Gonzalez C."/>
        </authorList>
    </citation>
    <scope>NUCLEOTIDE SEQUENCE</scope>
</reference>
<protein>
    <submittedName>
        <fullName evidence="1">Uncharacterized protein</fullName>
    </submittedName>
</protein>
<accession>A0A0E9X6T4</accession>
<dbReference type="EMBL" id="GBXM01010278">
    <property type="protein sequence ID" value="JAH98299.1"/>
    <property type="molecule type" value="Transcribed_RNA"/>
</dbReference>
<reference evidence="1" key="2">
    <citation type="journal article" date="2015" name="Fish Shellfish Immunol.">
        <title>Early steps in the European eel (Anguilla anguilla)-Vibrio vulnificus interaction in the gills: Role of the RtxA13 toxin.</title>
        <authorList>
            <person name="Callol A."/>
            <person name="Pajuelo D."/>
            <person name="Ebbesson L."/>
            <person name="Teles M."/>
            <person name="MacKenzie S."/>
            <person name="Amaro C."/>
        </authorList>
    </citation>
    <scope>NUCLEOTIDE SEQUENCE</scope>
</reference>
<dbReference type="AlphaFoldDB" id="A0A0E9X6T4"/>
<proteinExistence type="predicted"/>
<evidence type="ECO:0000313" key="1">
    <source>
        <dbReference type="EMBL" id="JAH98299.1"/>
    </source>
</evidence>